<dbReference type="EMBL" id="JARYMX010000006">
    <property type="protein sequence ID" value="KAJ9544331.1"/>
    <property type="molecule type" value="Genomic_DNA"/>
</dbReference>
<organism evidence="2 3">
    <name type="scientific">Centaurea solstitialis</name>
    <name type="common">yellow star-thistle</name>
    <dbReference type="NCBI Taxonomy" id="347529"/>
    <lineage>
        <taxon>Eukaryota</taxon>
        <taxon>Viridiplantae</taxon>
        <taxon>Streptophyta</taxon>
        <taxon>Embryophyta</taxon>
        <taxon>Tracheophyta</taxon>
        <taxon>Spermatophyta</taxon>
        <taxon>Magnoliopsida</taxon>
        <taxon>eudicotyledons</taxon>
        <taxon>Gunneridae</taxon>
        <taxon>Pentapetalae</taxon>
        <taxon>asterids</taxon>
        <taxon>campanulids</taxon>
        <taxon>Asterales</taxon>
        <taxon>Asteraceae</taxon>
        <taxon>Carduoideae</taxon>
        <taxon>Cardueae</taxon>
        <taxon>Centaureinae</taxon>
        <taxon>Centaurea</taxon>
    </lineage>
</organism>
<sequence length="214" mass="25609">MRENEKNTQGQHIRHLAIVKCPIWRRQVRLKWRLGFYLVFGDAKRAVWRSPDDVWSFFFKYQPPPSVLDISFEVQHTREVRGTRVRIRKVPAKNDPNQHMENFLDICDLFKTTASTDDAIRLRLFLFTLIGEPKTWWKSLEPNSITTWDNFRNKFATRFFPPAKKADKIKACILAFQQADDETLIEAWERYRRLLNTCPNHGFRRNLKTSSFQY</sequence>
<evidence type="ECO:0000259" key="1">
    <source>
        <dbReference type="Pfam" id="PF03732"/>
    </source>
</evidence>
<accession>A0AA38SX39</accession>
<dbReference type="PANTHER" id="PTHR33223:SF11">
    <property type="entry name" value="ELEMENT PROTEIN, PUTATIVE-RELATED"/>
    <property type="match status" value="1"/>
</dbReference>
<dbReference type="Proteomes" id="UP001172457">
    <property type="component" value="Chromosome 6"/>
</dbReference>
<name>A0AA38SX39_9ASTR</name>
<evidence type="ECO:0000313" key="2">
    <source>
        <dbReference type="EMBL" id="KAJ9544331.1"/>
    </source>
</evidence>
<feature type="domain" description="Retrotransposon gag" evidence="1">
    <location>
        <begin position="124"/>
        <end position="205"/>
    </location>
</feature>
<keyword evidence="3" id="KW-1185">Reference proteome</keyword>
<evidence type="ECO:0000313" key="3">
    <source>
        <dbReference type="Proteomes" id="UP001172457"/>
    </source>
</evidence>
<proteinExistence type="predicted"/>
<protein>
    <recommendedName>
        <fullName evidence="1">Retrotransposon gag domain-containing protein</fullName>
    </recommendedName>
</protein>
<dbReference type="Pfam" id="PF03732">
    <property type="entry name" value="Retrotrans_gag"/>
    <property type="match status" value="1"/>
</dbReference>
<dbReference type="AlphaFoldDB" id="A0AA38SX39"/>
<dbReference type="PANTHER" id="PTHR33223">
    <property type="entry name" value="CCHC-TYPE DOMAIN-CONTAINING PROTEIN"/>
    <property type="match status" value="1"/>
</dbReference>
<gene>
    <name evidence="2" type="ORF">OSB04_024038</name>
</gene>
<dbReference type="InterPro" id="IPR005162">
    <property type="entry name" value="Retrotrans_gag_dom"/>
</dbReference>
<comment type="caution">
    <text evidence="2">The sequence shown here is derived from an EMBL/GenBank/DDBJ whole genome shotgun (WGS) entry which is preliminary data.</text>
</comment>
<reference evidence="2" key="1">
    <citation type="submission" date="2023-03" db="EMBL/GenBank/DDBJ databases">
        <title>Chromosome-scale reference genome and RAD-based genetic map of yellow starthistle (Centaurea solstitialis) reveal putative structural variation and QTLs associated with invader traits.</title>
        <authorList>
            <person name="Reatini B."/>
            <person name="Cang F.A."/>
            <person name="Jiang Q."/>
            <person name="Mckibben M.T.W."/>
            <person name="Barker M.S."/>
            <person name="Rieseberg L.H."/>
            <person name="Dlugosch K.M."/>
        </authorList>
    </citation>
    <scope>NUCLEOTIDE SEQUENCE</scope>
    <source>
        <strain evidence="2">CAN-66</strain>
        <tissue evidence="2">Leaf</tissue>
    </source>
</reference>